<sequence length="49" mass="5653">MGKKINKEISFLSARQEIIGSKGDFLPSYEENHDNPLAKKHQPHYIETI</sequence>
<comment type="caution">
    <text evidence="1">The sequence shown here is derived from an EMBL/GenBank/DDBJ whole genome shotgun (WGS) entry which is preliminary data.</text>
</comment>
<dbReference type="EMBL" id="JACJJW010000008">
    <property type="protein sequence ID" value="MBM6757980.1"/>
    <property type="molecule type" value="Genomic_DNA"/>
</dbReference>
<accession>A0ABS2EUM2</accession>
<evidence type="ECO:0000313" key="1">
    <source>
        <dbReference type="EMBL" id="MBM6757980.1"/>
    </source>
</evidence>
<dbReference type="Proteomes" id="UP000703295">
    <property type="component" value="Unassembled WGS sequence"/>
</dbReference>
<protein>
    <submittedName>
        <fullName evidence="1">Uncharacterized protein</fullName>
    </submittedName>
</protein>
<gene>
    <name evidence="1" type="ORF">H6A31_04630</name>
</gene>
<evidence type="ECO:0000313" key="2">
    <source>
        <dbReference type="Proteomes" id="UP000703295"/>
    </source>
</evidence>
<name>A0ABS2EUM2_9BACE</name>
<reference evidence="1 2" key="1">
    <citation type="journal article" date="2021" name="Sci. Rep.">
        <title>The distribution of antibiotic resistance genes in chicken gut microbiota commensals.</title>
        <authorList>
            <person name="Juricova H."/>
            <person name="Matiasovicova J."/>
            <person name="Kubasova T."/>
            <person name="Cejkova D."/>
            <person name="Rychlik I."/>
        </authorList>
    </citation>
    <scope>NUCLEOTIDE SEQUENCE [LARGE SCALE GENOMIC DNA]</scope>
    <source>
        <strain evidence="1 2">An801</strain>
    </source>
</reference>
<keyword evidence="2" id="KW-1185">Reference proteome</keyword>
<organism evidence="1 2">
    <name type="scientific">Bacteroides mediterraneensis</name>
    <dbReference type="NCBI Taxonomy" id="1841856"/>
    <lineage>
        <taxon>Bacteria</taxon>
        <taxon>Pseudomonadati</taxon>
        <taxon>Bacteroidota</taxon>
        <taxon>Bacteroidia</taxon>
        <taxon>Bacteroidales</taxon>
        <taxon>Bacteroidaceae</taxon>
        <taxon>Bacteroides</taxon>
    </lineage>
</organism>
<proteinExistence type="predicted"/>
<dbReference type="RefSeq" id="WP_204478571.1">
    <property type="nucleotide sequence ID" value="NZ_JACJKA010000001.1"/>
</dbReference>